<organism evidence="2">
    <name type="scientific">uncultured Caudovirales phage</name>
    <dbReference type="NCBI Taxonomy" id="2100421"/>
    <lineage>
        <taxon>Viruses</taxon>
        <taxon>Duplodnaviria</taxon>
        <taxon>Heunggongvirae</taxon>
        <taxon>Uroviricota</taxon>
        <taxon>Caudoviricetes</taxon>
        <taxon>Peduoviridae</taxon>
        <taxon>Maltschvirus</taxon>
        <taxon>Maltschvirus maltsch</taxon>
    </lineage>
</organism>
<feature type="transmembrane region" description="Helical" evidence="1">
    <location>
        <begin position="40"/>
        <end position="59"/>
    </location>
</feature>
<dbReference type="EMBL" id="LR796359">
    <property type="protein sequence ID" value="CAB4138972.1"/>
    <property type="molecule type" value="Genomic_DNA"/>
</dbReference>
<dbReference type="InterPro" id="IPR032124">
    <property type="entry name" value="Phage_F116_holin"/>
</dbReference>
<dbReference type="Pfam" id="PF16082">
    <property type="entry name" value="Phage_holin_2_4"/>
    <property type="match status" value="1"/>
</dbReference>
<reference evidence="2" key="1">
    <citation type="submission" date="2020-04" db="EMBL/GenBank/DDBJ databases">
        <authorList>
            <person name="Chiriac C."/>
            <person name="Salcher M."/>
            <person name="Ghai R."/>
            <person name="Kavagutti S V."/>
        </authorList>
    </citation>
    <scope>NUCLEOTIDE SEQUENCE</scope>
</reference>
<keyword evidence="1" id="KW-0472">Membrane</keyword>
<sequence length="86" mass="9641">MNSRELTEATVDASIASLASKVTYTSAGSIGFGWLLSSEAAVFFGIIGVISGNLVNWWFKRKADKREEEIHRLKVHEYTTRFLDES</sequence>
<keyword evidence="1" id="KW-1133">Transmembrane helix</keyword>
<protein>
    <submittedName>
        <fullName evidence="2">Bacteriophage F116-like holin</fullName>
    </submittedName>
</protein>
<gene>
    <name evidence="2" type="ORF">UFOVP336_9</name>
</gene>
<name>A0A6J5LYM2_9CAUD</name>
<evidence type="ECO:0000256" key="1">
    <source>
        <dbReference type="SAM" id="Phobius"/>
    </source>
</evidence>
<evidence type="ECO:0000313" key="2">
    <source>
        <dbReference type="EMBL" id="CAB4138972.1"/>
    </source>
</evidence>
<proteinExistence type="predicted"/>
<accession>A0A6J5LYM2</accession>
<keyword evidence="1" id="KW-0812">Transmembrane</keyword>